<gene>
    <name evidence="1" type="ORF">KSB_66520</name>
</gene>
<dbReference type="EMBL" id="BNJG01000002">
    <property type="protein sequence ID" value="GHO58177.1"/>
    <property type="molecule type" value="Genomic_DNA"/>
</dbReference>
<organism evidence="1 2">
    <name type="scientific">Ktedonobacter robiniae</name>
    <dbReference type="NCBI Taxonomy" id="2778365"/>
    <lineage>
        <taxon>Bacteria</taxon>
        <taxon>Bacillati</taxon>
        <taxon>Chloroflexota</taxon>
        <taxon>Ktedonobacteria</taxon>
        <taxon>Ktedonobacterales</taxon>
        <taxon>Ktedonobacteraceae</taxon>
        <taxon>Ktedonobacter</taxon>
    </lineage>
</organism>
<evidence type="ECO:0000313" key="2">
    <source>
        <dbReference type="Proteomes" id="UP000654345"/>
    </source>
</evidence>
<reference evidence="1 2" key="1">
    <citation type="journal article" date="2021" name="Int. J. Syst. Evol. Microbiol.">
        <title>Reticulibacter mediterranei gen. nov., sp. nov., within the new family Reticulibacteraceae fam. nov., and Ktedonospora formicarum gen. nov., sp. nov., Ktedonobacter robiniae sp. nov., Dictyobacter formicarum sp. nov. and Dictyobacter arantiisoli sp. nov., belonging to the class Ktedonobacteria.</title>
        <authorList>
            <person name="Yabe S."/>
            <person name="Zheng Y."/>
            <person name="Wang C.M."/>
            <person name="Sakai Y."/>
            <person name="Abe K."/>
            <person name="Yokota A."/>
            <person name="Donadio S."/>
            <person name="Cavaletti L."/>
            <person name="Monciardini P."/>
        </authorList>
    </citation>
    <scope>NUCLEOTIDE SEQUENCE [LARGE SCALE GENOMIC DNA]</scope>
    <source>
        <strain evidence="1 2">SOSP1-30</strain>
    </source>
</reference>
<name>A0ABQ3UZT8_9CHLR</name>
<sequence>MNIRFLQAEDASSFRRLRLEEAKEFSGAFNPTYEEEQQQQQQSLEITLQRILPTNSSWVHFSHQMS</sequence>
<keyword evidence="2" id="KW-1185">Reference proteome</keyword>
<protein>
    <recommendedName>
        <fullName evidence="3">N-acetyltransferase domain-containing protein</fullName>
    </recommendedName>
</protein>
<dbReference type="Proteomes" id="UP000654345">
    <property type="component" value="Unassembled WGS sequence"/>
</dbReference>
<dbReference type="RefSeq" id="WP_201374430.1">
    <property type="nucleotide sequence ID" value="NZ_BNJG01000002.1"/>
</dbReference>
<evidence type="ECO:0008006" key="3">
    <source>
        <dbReference type="Google" id="ProtNLM"/>
    </source>
</evidence>
<evidence type="ECO:0000313" key="1">
    <source>
        <dbReference type="EMBL" id="GHO58177.1"/>
    </source>
</evidence>
<proteinExistence type="predicted"/>
<accession>A0ABQ3UZT8</accession>
<comment type="caution">
    <text evidence="1">The sequence shown here is derived from an EMBL/GenBank/DDBJ whole genome shotgun (WGS) entry which is preliminary data.</text>
</comment>